<dbReference type="Pfam" id="PF00245">
    <property type="entry name" value="Alk_phosphatase"/>
    <property type="match status" value="1"/>
</dbReference>
<dbReference type="PRINTS" id="PR00113">
    <property type="entry name" value="ALKPHPHTASE"/>
</dbReference>
<keyword evidence="8 15" id="KW-0862">Zinc</keyword>
<dbReference type="Gene3D" id="3.40.720.10">
    <property type="entry name" value="Alkaline Phosphatase, subunit A"/>
    <property type="match status" value="1"/>
</dbReference>
<dbReference type="SUPFAM" id="SSF64076">
    <property type="entry name" value="MTH938-like"/>
    <property type="match status" value="1"/>
</dbReference>
<dbReference type="AlphaFoldDB" id="A0A9W9XAJ4"/>
<evidence type="ECO:0000256" key="10">
    <source>
        <dbReference type="ARBA" id="ARBA00022989"/>
    </source>
</evidence>
<feature type="compositionally biased region" description="Basic and acidic residues" evidence="18">
    <location>
        <begin position="74"/>
        <end position="86"/>
    </location>
</feature>
<evidence type="ECO:0000256" key="18">
    <source>
        <dbReference type="SAM" id="MobiDB-lite"/>
    </source>
</evidence>
<keyword evidence="5" id="KW-0812">Transmembrane</keyword>
<feature type="region of interest" description="Disordered" evidence="18">
    <location>
        <begin position="275"/>
        <end position="309"/>
    </location>
</feature>
<dbReference type="PANTHER" id="PTHR11596">
    <property type="entry name" value="ALKALINE PHOSPHATASE"/>
    <property type="match status" value="1"/>
</dbReference>
<comment type="cofactor">
    <cofactor evidence="15">
        <name>Zn(2+)</name>
        <dbReference type="ChEBI" id="CHEBI:29105"/>
    </cofactor>
    <text evidence="15">Binds 2 Zn(2+) ions.</text>
</comment>
<keyword evidence="6 15" id="KW-0479">Metal-binding</keyword>
<keyword evidence="12" id="KW-0472">Membrane</keyword>
<dbReference type="InterPro" id="IPR017850">
    <property type="entry name" value="Alkaline_phosphatase_core_sf"/>
</dbReference>
<feature type="active site" description="Phosphoserine intermediate" evidence="14">
    <location>
        <position position="429"/>
    </location>
</feature>
<feature type="binding site" evidence="15">
    <location>
        <position position="628"/>
    </location>
    <ligand>
        <name>Zn(2+)</name>
        <dbReference type="ChEBI" id="CHEBI:29105"/>
        <label>2</label>
    </ligand>
</feature>
<evidence type="ECO:0000256" key="6">
    <source>
        <dbReference type="ARBA" id="ARBA00022723"/>
    </source>
</evidence>
<sequence length="876" mass="95040">MHSPSPQLLRVLRTSLVNTRPTPHLTRFCQIPPATAAPCLVSNPSTGIPSTRRNYSSPVRPARMIPRSHAHKPVSRDRGPESKEDTQTNFDSLNVLGNIPAPTTAIDACLDSGFHLNNGVKLTDGNGLLLVGGEAFAWRPWKAVEGAENDSVAKDAMLNSKGQFELDESVWGLLNLVWPKPDMLILGVGGTMFPLSPETKRHINSLGIRVDILDTRNAAAQFNLLATERGVNEIAAAMIPIGVHLSRTQPWNVAIEVADLSTSVFTLFQSCISTSYGERKSPSHPPRLSSDDGSSVRNEEEDYALLTGERTDHEDKRRAWPSWREIGAFSWAVIATILVIVLAVTYPHNSAEPHNHHSSNTTWGPGGKPTGKRNMIFMVSDGMGPTSLSLTRSFRQYTDDLPFDDILVLDKHYIGTSRTRSSSSLVTDSAAGATAFSCGRKSYNSAISVLPDHSPCGTVLEAAALAGYKTGLVVTTRLTDATPACFAAHANLRNYEDLIAAQEVGEHPLGRVVDLLLGGGRCHFLPNSQDGSCRGDDHDLVKVASQNGFGYIDDRAGFDSLKGGDNATLPLLGLFASGDIPYEIDRRTQNDTYPSLEEMTRTALKALSKATEDSEQGFFVMIEGSRIDHAGHGNDPAAQVHEVLAYDKAFAAALEFLENDSTPGVLVSTSDHETGGLAAARQLHKSYPEYLWLPGVLDKANHSGEYLAARLKEYLSGPGKDAKDSAKQSWVRKTLKDGLGIDDATDDEVDALLHPDPQVATEHVFTDMISRRAQVGWSTHGHSAVDVNIYASSTKGAWPLVGNNENTDVGDFLADYLDLDVDNVTKLLQDTKSGILQSYDWMGDRLGLNFHTEGLDTYHGDFRKRSPDDCGCGAAH</sequence>
<comment type="similarity">
    <text evidence="13">Belongs to the NDUFAF3 family.</text>
</comment>
<dbReference type="EMBL" id="JAPWDO010000001">
    <property type="protein sequence ID" value="KAJ5487473.1"/>
    <property type="molecule type" value="Genomic_DNA"/>
</dbReference>
<organism evidence="19 20">
    <name type="scientific">Penicillium desertorum</name>
    <dbReference type="NCBI Taxonomy" id="1303715"/>
    <lineage>
        <taxon>Eukaryota</taxon>
        <taxon>Fungi</taxon>
        <taxon>Dikarya</taxon>
        <taxon>Ascomycota</taxon>
        <taxon>Pezizomycotina</taxon>
        <taxon>Eurotiomycetes</taxon>
        <taxon>Eurotiomycetidae</taxon>
        <taxon>Eurotiales</taxon>
        <taxon>Aspergillaceae</taxon>
        <taxon>Penicillium</taxon>
    </lineage>
</organism>
<dbReference type="FunFam" id="3.40.720.10:FF:000063">
    <property type="entry name" value="Alkaline phosphatase"/>
    <property type="match status" value="1"/>
</dbReference>
<dbReference type="OrthoDB" id="7392499at2759"/>
<dbReference type="EC" id="3.1.3.1" evidence="17"/>
<protein>
    <recommendedName>
        <fullName evidence="17">Alkaline phosphatase</fullName>
        <ecNumber evidence="17">3.1.3.1</ecNumber>
    </recommendedName>
</protein>
<dbReference type="FunFam" id="3.40.1230.10:FF:000005">
    <property type="entry name" value="NADH dehydrogenase [ubiquinone]alpha subcomplex assembly factor"/>
    <property type="match status" value="1"/>
</dbReference>
<dbReference type="PROSITE" id="PS00123">
    <property type="entry name" value="ALKALINE_PHOSPHATASE"/>
    <property type="match status" value="1"/>
</dbReference>
<feature type="region of interest" description="Disordered" evidence="18">
    <location>
        <begin position="351"/>
        <end position="370"/>
    </location>
</feature>
<accession>A0A9W9XAJ4</accession>
<dbReference type="InterPro" id="IPR034095">
    <property type="entry name" value="NDUF3"/>
</dbReference>
<evidence type="ECO:0000256" key="14">
    <source>
        <dbReference type="PIRSR" id="PIRSR601952-1"/>
    </source>
</evidence>
<comment type="subcellular location">
    <subcellularLocation>
        <location evidence="1">Membrane</location>
        <topology evidence="1">Single-pass membrane protein</topology>
    </subcellularLocation>
    <subcellularLocation>
        <location evidence="2">Mitochondrion</location>
    </subcellularLocation>
</comment>
<evidence type="ECO:0000256" key="1">
    <source>
        <dbReference type="ARBA" id="ARBA00004167"/>
    </source>
</evidence>
<keyword evidence="20" id="KW-1185">Reference proteome</keyword>
<dbReference type="Gene3D" id="1.10.60.40">
    <property type="match status" value="1"/>
</dbReference>
<dbReference type="Pfam" id="PF04430">
    <property type="entry name" value="DUF498"/>
    <property type="match status" value="1"/>
</dbReference>
<dbReference type="CDD" id="cd05125">
    <property type="entry name" value="Mth938_2P1-like"/>
    <property type="match status" value="1"/>
</dbReference>
<dbReference type="GO" id="GO:0032981">
    <property type="term" value="P:mitochondrial respiratory chain complex I assembly"/>
    <property type="evidence" value="ECO:0007669"/>
    <property type="project" value="InterPro"/>
</dbReference>
<dbReference type="Gene3D" id="3.40.1230.10">
    <property type="entry name" value="MTH938-like"/>
    <property type="match status" value="1"/>
</dbReference>
<gene>
    <name evidence="19" type="ORF">N7530_001773</name>
</gene>
<evidence type="ECO:0000256" key="16">
    <source>
        <dbReference type="RuleBase" id="RU003946"/>
    </source>
</evidence>
<dbReference type="InterPro" id="IPR036748">
    <property type="entry name" value="MTH938-like_sf"/>
</dbReference>
<comment type="cofactor">
    <cofactor evidence="15">
        <name>Mg(2+)</name>
        <dbReference type="ChEBI" id="CHEBI:18420"/>
    </cofactor>
    <text evidence="15">Binds 1 Mg(2+) ion.</text>
</comment>
<evidence type="ECO:0000313" key="20">
    <source>
        <dbReference type="Proteomes" id="UP001147760"/>
    </source>
</evidence>
<feature type="binding site" evidence="15">
    <location>
        <position position="782"/>
    </location>
    <ligand>
        <name>Zn(2+)</name>
        <dbReference type="ChEBI" id="CHEBI:29105"/>
        <label>2</label>
    </ligand>
</feature>
<reference evidence="19" key="2">
    <citation type="journal article" date="2023" name="IMA Fungus">
        <title>Comparative genomic study of the Penicillium genus elucidates a diverse pangenome and 15 lateral gene transfer events.</title>
        <authorList>
            <person name="Petersen C."/>
            <person name="Sorensen T."/>
            <person name="Nielsen M.R."/>
            <person name="Sondergaard T.E."/>
            <person name="Sorensen J.L."/>
            <person name="Fitzpatrick D.A."/>
            <person name="Frisvad J.C."/>
            <person name="Nielsen K.L."/>
        </authorList>
    </citation>
    <scope>NUCLEOTIDE SEQUENCE</scope>
    <source>
        <strain evidence="19">IBT 17660</strain>
    </source>
</reference>
<feature type="binding site" evidence="15">
    <location>
        <position position="623"/>
    </location>
    <ligand>
        <name>Mg(2+)</name>
        <dbReference type="ChEBI" id="CHEBI:18420"/>
    </ligand>
</feature>
<dbReference type="InterPro" id="IPR007523">
    <property type="entry name" value="NDUFAF3/AAMDC"/>
</dbReference>
<evidence type="ECO:0000256" key="15">
    <source>
        <dbReference type="PIRSR" id="PIRSR601952-2"/>
    </source>
</evidence>
<dbReference type="InterPro" id="IPR018299">
    <property type="entry name" value="Alkaline_phosphatase_AS"/>
</dbReference>
<reference evidence="19" key="1">
    <citation type="submission" date="2022-12" db="EMBL/GenBank/DDBJ databases">
        <authorList>
            <person name="Petersen C."/>
        </authorList>
    </citation>
    <scope>NUCLEOTIDE SEQUENCE</scope>
    <source>
        <strain evidence="19">IBT 17660</strain>
    </source>
</reference>
<evidence type="ECO:0000256" key="8">
    <source>
        <dbReference type="ARBA" id="ARBA00022833"/>
    </source>
</evidence>
<feature type="binding site" evidence="15">
    <location>
        <position position="672"/>
    </location>
    <ligand>
        <name>Zn(2+)</name>
        <dbReference type="ChEBI" id="CHEBI:29105"/>
        <label>2</label>
    </ligand>
</feature>
<keyword evidence="9 15" id="KW-0460">Magnesium</keyword>
<dbReference type="PANTHER" id="PTHR11596:SF5">
    <property type="entry name" value="ALKALINE PHOSPHATASE"/>
    <property type="match status" value="1"/>
</dbReference>
<keyword evidence="10" id="KW-1133">Transmembrane helix</keyword>
<evidence type="ECO:0000256" key="17">
    <source>
        <dbReference type="RuleBase" id="RU003947"/>
    </source>
</evidence>
<evidence type="ECO:0000256" key="3">
    <source>
        <dbReference type="ARBA" id="ARBA00005984"/>
    </source>
</evidence>
<evidence type="ECO:0000256" key="9">
    <source>
        <dbReference type="ARBA" id="ARBA00022842"/>
    </source>
</evidence>
<feature type="region of interest" description="Disordered" evidence="18">
    <location>
        <begin position="42"/>
        <end position="87"/>
    </location>
</feature>
<comment type="caution">
    <text evidence="19">The sequence shown here is derived from an EMBL/GenBank/DDBJ whole genome shotgun (WGS) entry which is preliminary data.</text>
</comment>
<feature type="binding site" evidence="15">
    <location>
        <position position="632"/>
    </location>
    <ligand>
        <name>Zn(2+)</name>
        <dbReference type="ChEBI" id="CHEBI:29105"/>
        <label>2</label>
    </ligand>
</feature>
<dbReference type="GO" id="GO:0046872">
    <property type="term" value="F:metal ion binding"/>
    <property type="evidence" value="ECO:0007669"/>
    <property type="project" value="UniProtKB-KW"/>
</dbReference>
<keyword evidence="4" id="KW-0597">Phosphoprotein</keyword>
<dbReference type="GO" id="GO:0004035">
    <property type="term" value="F:alkaline phosphatase activity"/>
    <property type="evidence" value="ECO:0007669"/>
    <property type="project" value="UniProtKB-EC"/>
</dbReference>
<proteinExistence type="inferred from homology"/>
<keyword evidence="11" id="KW-0496">Mitochondrion</keyword>
<dbReference type="SMART" id="SM00098">
    <property type="entry name" value="alkPPc"/>
    <property type="match status" value="1"/>
</dbReference>
<evidence type="ECO:0000256" key="13">
    <source>
        <dbReference type="ARBA" id="ARBA00049984"/>
    </source>
</evidence>
<dbReference type="InterPro" id="IPR001952">
    <property type="entry name" value="Alkaline_phosphatase"/>
</dbReference>
<evidence type="ECO:0000256" key="2">
    <source>
        <dbReference type="ARBA" id="ARBA00004173"/>
    </source>
</evidence>
<feature type="binding site" evidence="15">
    <location>
        <position position="482"/>
    </location>
    <ligand>
        <name>Mg(2+)</name>
        <dbReference type="ChEBI" id="CHEBI:18420"/>
    </ligand>
</feature>
<dbReference type="GO" id="GO:0005739">
    <property type="term" value="C:mitochondrion"/>
    <property type="evidence" value="ECO:0007669"/>
    <property type="project" value="UniProtKB-SubCell"/>
</dbReference>
<dbReference type="Proteomes" id="UP001147760">
    <property type="component" value="Unassembled WGS sequence"/>
</dbReference>
<comment type="similarity">
    <text evidence="3 16">Belongs to the alkaline phosphatase family.</text>
</comment>
<dbReference type="GO" id="GO:0000329">
    <property type="term" value="C:fungal-type vacuole membrane"/>
    <property type="evidence" value="ECO:0007669"/>
    <property type="project" value="TreeGrafter"/>
</dbReference>
<keyword evidence="7 17" id="KW-0378">Hydrolase</keyword>
<feature type="compositionally biased region" description="Polar residues" evidence="18">
    <location>
        <begin position="42"/>
        <end position="57"/>
    </location>
</feature>
<evidence type="ECO:0000256" key="7">
    <source>
        <dbReference type="ARBA" id="ARBA00022801"/>
    </source>
</evidence>
<evidence type="ECO:0000256" key="4">
    <source>
        <dbReference type="ARBA" id="ARBA00022553"/>
    </source>
</evidence>
<evidence type="ECO:0000256" key="5">
    <source>
        <dbReference type="ARBA" id="ARBA00022692"/>
    </source>
</evidence>
<comment type="catalytic activity">
    <reaction evidence="17">
        <text>a phosphate monoester + H2O = an alcohol + phosphate</text>
        <dbReference type="Rhea" id="RHEA:15017"/>
        <dbReference type="ChEBI" id="CHEBI:15377"/>
        <dbReference type="ChEBI" id="CHEBI:30879"/>
        <dbReference type="ChEBI" id="CHEBI:43474"/>
        <dbReference type="ChEBI" id="CHEBI:67140"/>
        <dbReference type="EC" id="3.1.3.1"/>
    </reaction>
</comment>
<dbReference type="FunFam" id="1.10.60.40:FF:000002">
    <property type="entry name" value="Alkaline phosphatase"/>
    <property type="match status" value="1"/>
</dbReference>
<evidence type="ECO:0000256" key="11">
    <source>
        <dbReference type="ARBA" id="ARBA00023128"/>
    </source>
</evidence>
<feature type="binding site" evidence="15">
    <location>
        <position position="671"/>
    </location>
    <ligand>
        <name>Zn(2+)</name>
        <dbReference type="ChEBI" id="CHEBI:29105"/>
        <label>2</label>
    </ligand>
</feature>
<dbReference type="CDD" id="cd16012">
    <property type="entry name" value="ALP"/>
    <property type="match status" value="1"/>
</dbReference>
<dbReference type="SUPFAM" id="SSF53649">
    <property type="entry name" value="Alkaline phosphatase-like"/>
    <property type="match status" value="1"/>
</dbReference>
<evidence type="ECO:0000313" key="19">
    <source>
        <dbReference type="EMBL" id="KAJ5487473.1"/>
    </source>
</evidence>
<feature type="binding site" evidence="15">
    <location>
        <position position="381"/>
    </location>
    <ligand>
        <name>Mg(2+)</name>
        <dbReference type="ChEBI" id="CHEBI:18420"/>
    </ligand>
</feature>
<evidence type="ECO:0000256" key="12">
    <source>
        <dbReference type="ARBA" id="ARBA00023136"/>
    </source>
</evidence>
<feature type="binding site" evidence="15">
    <location>
        <position position="381"/>
    </location>
    <ligand>
        <name>Zn(2+)</name>
        <dbReference type="ChEBI" id="CHEBI:29105"/>
        <label>2</label>
    </ligand>
</feature>
<feature type="binding site" evidence="15">
    <location>
        <position position="480"/>
    </location>
    <ligand>
        <name>Mg(2+)</name>
        <dbReference type="ChEBI" id="CHEBI:18420"/>
    </ligand>
</feature>
<name>A0A9W9XAJ4_9EURO</name>